<dbReference type="GO" id="GO:0008380">
    <property type="term" value="P:RNA splicing"/>
    <property type="evidence" value="ECO:0007669"/>
    <property type="project" value="UniProtKB-KW"/>
</dbReference>
<dbReference type="PROSITE" id="PS50102">
    <property type="entry name" value="RRM"/>
    <property type="match status" value="2"/>
</dbReference>
<evidence type="ECO:0000256" key="7">
    <source>
        <dbReference type="ARBA" id="ARBA00023242"/>
    </source>
</evidence>
<dbReference type="PANTHER" id="PTHR23139">
    <property type="entry name" value="RNA-BINDING PROTEIN"/>
    <property type="match status" value="1"/>
</dbReference>
<dbReference type="InterPro" id="IPR000504">
    <property type="entry name" value="RRM_dom"/>
</dbReference>
<keyword evidence="7" id="KW-0539">Nucleus</keyword>
<dbReference type="Pfam" id="PF00076">
    <property type="entry name" value="RRM_1"/>
    <property type="match status" value="1"/>
</dbReference>
<keyword evidence="6" id="KW-0508">mRNA splicing</keyword>
<organism evidence="10 11">
    <name type="scientific">Marchantia polymorpha subsp. ruderalis</name>
    <dbReference type="NCBI Taxonomy" id="1480154"/>
    <lineage>
        <taxon>Eukaryota</taxon>
        <taxon>Viridiplantae</taxon>
        <taxon>Streptophyta</taxon>
        <taxon>Embryophyta</taxon>
        <taxon>Marchantiophyta</taxon>
        <taxon>Marchantiopsida</taxon>
        <taxon>Marchantiidae</taxon>
        <taxon>Marchantiales</taxon>
        <taxon>Marchantiaceae</taxon>
        <taxon>Marchantia</taxon>
    </lineage>
</organism>
<dbReference type="CDD" id="cd12230">
    <property type="entry name" value="RRM1_U2AF65"/>
    <property type="match status" value="1"/>
</dbReference>
<dbReference type="GO" id="GO:0006397">
    <property type="term" value="P:mRNA processing"/>
    <property type="evidence" value="ECO:0007669"/>
    <property type="project" value="UniProtKB-KW"/>
</dbReference>
<dbReference type="InterPro" id="IPR006529">
    <property type="entry name" value="U2AF_lg"/>
</dbReference>
<protein>
    <recommendedName>
        <fullName evidence="9">RRM domain-containing protein</fullName>
    </recommendedName>
</protein>
<evidence type="ECO:0000256" key="8">
    <source>
        <dbReference type="PROSITE-ProRule" id="PRU00176"/>
    </source>
</evidence>
<comment type="similarity">
    <text evidence="2">Belongs to the splicing factor SR family.</text>
</comment>
<dbReference type="GO" id="GO:0005634">
    <property type="term" value="C:nucleus"/>
    <property type="evidence" value="ECO:0007669"/>
    <property type="project" value="UniProtKB-SubCell"/>
</dbReference>
<keyword evidence="4" id="KW-0677">Repeat</keyword>
<evidence type="ECO:0000256" key="1">
    <source>
        <dbReference type="ARBA" id="ARBA00004123"/>
    </source>
</evidence>
<evidence type="ECO:0000313" key="11">
    <source>
        <dbReference type="Proteomes" id="UP000077202"/>
    </source>
</evidence>
<dbReference type="CDD" id="cd12231">
    <property type="entry name" value="RRM2_U2AF65"/>
    <property type="match status" value="1"/>
</dbReference>
<sequence length="633" mass="67420">MIMIEIGSGDTGIDHALGHKVDPEIAVHGLDQDLGIVKEFSVFKLTVRRSLKSKRTSGFDMAPPGAAVVTASAIPGSMLNPQTGVLPSTAAGAGSALSSLGQIPGMGQPLPGVFPSMFPFAGGTQADTSVRWRFAQKGRIVLFLRLRRDMKFGGLSAMPVQALTQQVCSSASTIYLPGQLTRGDFWIIQTGSPPISFVWMEDPVLHTFVALTEVATRHARRVYVGGLPPMANEQSVATFFSQVMAAVGGNTAGPGDAVVNVYINQEKRFAFVEMRTVEEASNAMALDGIIYEGVSVRVRRPSDYNPSMAATLGPSQPSPHLNLAAVGLTPGASGGADGPDRIFVGGLPYYLSEEQIMDLLSSFGPLRAFDLVKDRDTGNSKGYGFCVYQDPSVMDIACAALNGLKMGDRTLTVRRASASGQPKPDQANVLVQAQQQIALQIFSQKLALQASGANAVSLGSMGMAAGMIPGMGSSMMSGMLPGMGVMASEVPTRVVCLSQLSGSALSLDTREAWIWCPELKLSLHLSFWELISYQGNPKVVSPDELKEDNEYEEILEDMKEECGKYGTLTNLVIPRPSSSGEEVPGIGMVFVEYIDTQGSAKAKATLHGRRFGGHTVIATYYPEEKFTHGDYGG</sequence>
<evidence type="ECO:0000259" key="9">
    <source>
        <dbReference type="PROSITE" id="PS50102"/>
    </source>
</evidence>
<proteinExistence type="inferred from homology"/>
<name>A0A176W013_MARPO</name>
<evidence type="ECO:0000256" key="2">
    <source>
        <dbReference type="ARBA" id="ARBA00010269"/>
    </source>
</evidence>
<evidence type="ECO:0000256" key="6">
    <source>
        <dbReference type="ARBA" id="ARBA00023187"/>
    </source>
</evidence>
<dbReference type="InterPro" id="IPR035979">
    <property type="entry name" value="RBD_domain_sf"/>
</dbReference>
<dbReference type="InterPro" id="IPR012677">
    <property type="entry name" value="Nucleotide-bd_a/b_plait_sf"/>
</dbReference>
<dbReference type="CDD" id="cd12232">
    <property type="entry name" value="RRM3_U2AF65"/>
    <property type="match status" value="1"/>
</dbReference>
<dbReference type="FunFam" id="3.30.70.330:FF:000057">
    <property type="entry name" value="U2 snRNP auxiliary factor large subunit"/>
    <property type="match status" value="1"/>
</dbReference>
<dbReference type="EMBL" id="LVLJ01002188">
    <property type="protein sequence ID" value="OAE26408.1"/>
    <property type="molecule type" value="Genomic_DNA"/>
</dbReference>
<comment type="caution">
    <text evidence="10">The sequence shown here is derived from an EMBL/GenBank/DDBJ whole genome shotgun (WGS) entry which is preliminary data.</text>
</comment>
<feature type="domain" description="RRM" evidence="9">
    <location>
        <begin position="220"/>
        <end position="303"/>
    </location>
</feature>
<dbReference type="Gene3D" id="3.30.70.330">
    <property type="match status" value="3"/>
</dbReference>
<evidence type="ECO:0000313" key="10">
    <source>
        <dbReference type="EMBL" id="OAE26408.1"/>
    </source>
</evidence>
<evidence type="ECO:0000256" key="5">
    <source>
        <dbReference type="ARBA" id="ARBA00022884"/>
    </source>
</evidence>
<dbReference type="AlphaFoldDB" id="A0A176W013"/>
<dbReference type="NCBIfam" id="TIGR01642">
    <property type="entry name" value="U2AF_lg"/>
    <property type="match status" value="1"/>
</dbReference>
<dbReference type="GO" id="GO:0003723">
    <property type="term" value="F:RNA binding"/>
    <property type="evidence" value="ECO:0007669"/>
    <property type="project" value="UniProtKB-UniRule"/>
</dbReference>
<comment type="subcellular location">
    <subcellularLocation>
        <location evidence="1">Nucleus</location>
    </subcellularLocation>
</comment>
<dbReference type="FunFam" id="3.30.70.330:FF:000097">
    <property type="entry name" value="U2 snRNP auxiliary factor large subunit"/>
    <property type="match status" value="1"/>
</dbReference>
<accession>A0A176W013</accession>
<keyword evidence="11" id="KW-1185">Reference proteome</keyword>
<dbReference type="SMART" id="SM00360">
    <property type="entry name" value="RRM"/>
    <property type="match status" value="3"/>
</dbReference>
<dbReference type="FunFam" id="3.30.70.330:FF:000111">
    <property type="entry name" value="U2 snRNP auxiliary factor large subunit"/>
    <property type="match status" value="1"/>
</dbReference>
<dbReference type="Proteomes" id="UP000077202">
    <property type="component" value="Unassembled WGS sequence"/>
</dbReference>
<evidence type="ECO:0000256" key="3">
    <source>
        <dbReference type="ARBA" id="ARBA00022664"/>
    </source>
</evidence>
<evidence type="ECO:0000256" key="4">
    <source>
        <dbReference type="ARBA" id="ARBA00022737"/>
    </source>
</evidence>
<reference evidence="10" key="1">
    <citation type="submission" date="2016-03" db="EMBL/GenBank/DDBJ databases">
        <title>Mechanisms controlling the formation of the plant cell surface in tip-growing cells are functionally conserved among land plants.</title>
        <authorList>
            <person name="Honkanen S."/>
            <person name="Jones V.A."/>
            <person name="Morieri G."/>
            <person name="Champion C."/>
            <person name="Hetherington A.J."/>
            <person name="Kelly S."/>
            <person name="Saint-Marcoux D."/>
            <person name="Proust H."/>
            <person name="Prescott H."/>
            <person name="Dolan L."/>
        </authorList>
    </citation>
    <scope>NUCLEOTIDE SEQUENCE [LARGE SCALE GENOMIC DNA]</scope>
    <source>
        <tissue evidence="10">Whole gametophyte</tissue>
    </source>
</reference>
<dbReference type="SUPFAM" id="SSF54928">
    <property type="entry name" value="RNA-binding domain, RBD"/>
    <property type="match status" value="3"/>
</dbReference>
<gene>
    <name evidence="10" type="ORF">AXG93_131s1180</name>
</gene>
<keyword evidence="3" id="KW-0507">mRNA processing</keyword>
<feature type="domain" description="RRM" evidence="9">
    <location>
        <begin position="340"/>
        <end position="418"/>
    </location>
</feature>
<keyword evidence="5 8" id="KW-0694">RNA-binding</keyword>